<name>A0ABW4DIA7_9BACL</name>
<dbReference type="RefSeq" id="WP_229523830.1">
    <property type="nucleotide sequence ID" value="NZ_JAFFQR010000042.1"/>
</dbReference>
<accession>A0ABW4DIA7</accession>
<dbReference type="EMBL" id="JBHTNZ010000040">
    <property type="protein sequence ID" value="MFD1463688.1"/>
    <property type="molecule type" value="Genomic_DNA"/>
</dbReference>
<evidence type="ECO:0000313" key="1">
    <source>
        <dbReference type="EMBL" id="MFD1463688.1"/>
    </source>
</evidence>
<protein>
    <submittedName>
        <fullName evidence="1">Uncharacterized protein</fullName>
    </submittedName>
</protein>
<sequence>MTVQNSSVSNIITTNEVDPQNDFLMLIEESDQENGNLIGYIPAYRLGVRGESSSDLIENAKDLIKLKHDNHSKIFRNVSVMTLHVDF</sequence>
<proteinExistence type="predicted"/>
<comment type="caution">
    <text evidence="1">The sequence shown here is derived from an EMBL/GenBank/DDBJ whole genome shotgun (WGS) entry which is preliminary data.</text>
</comment>
<reference evidence="2" key="1">
    <citation type="journal article" date="2019" name="Int. J. Syst. Evol. Microbiol.">
        <title>The Global Catalogue of Microorganisms (GCM) 10K type strain sequencing project: providing services to taxonomists for standard genome sequencing and annotation.</title>
        <authorList>
            <consortium name="The Broad Institute Genomics Platform"/>
            <consortium name="The Broad Institute Genome Sequencing Center for Infectious Disease"/>
            <person name="Wu L."/>
            <person name="Ma J."/>
        </authorList>
    </citation>
    <scope>NUCLEOTIDE SEQUENCE [LARGE SCALE GENOMIC DNA]</scope>
    <source>
        <strain evidence="2">CCM 9147</strain>
    </source>
</reference>
<keyword evidence="2" id="KW-1185">Reference proteome</keyword>
<dbReference type="Proteomes" id="UP001597340">
    <property type="component" value="Unassembled WGS sequence"/>
</dbReference>
<gene>
    <name evidence="1" type="ORF">ACFQ5D_20520</name>
</gene>
<evidence type="ECO:0000313" key="2">
    <source>
        <dbReference type="Proteomes" id="UP001597340"/>
    </source>
</evidence>
<organism evidence="1 2">
    <name type="scientific">Paenibacillus farraposensis</name>
    <dbReference type="NCBI Taxonomy" id="2807095"/>
    <lineage>
        <taxon>Bacteria</taxon>
        <taxon>Bacillati</taxon>
        <taxon>Bacillota</taxon>
        <taxon>Bacilli</taxon>
        <taxon>Bacillales</taxon>
        <taxon>Paenibacillaceae</taxon>
        <taxon>Paenibacillus</taxon>
    </lineage>
</organism>